<accession>A0A448NPF8</accession>
<reference evidence="2 4" key="2">
    <citation type="submission" date="2018-12" db="EMBL/GenBank/DDBJ databases">
        <authorList>
            <consortium name="Pathogen Informatics"/>
        </authorList>
    </citation>
    <scope>NUCLEOTIDE SEQUENCE [LARGE SCALE GENOMIC DNA]</scope>
    <source>
        <strain evidence="2 4">NCTC13489</strain>
    </source>
</reference>
<evidence type="ECO:0000313" key="4">
    <source>
        <dbReference type="Proteomes" id="UP000270036"/>
    </source>
</evidence>
<dbReference type="SUPFAM" id="SSF158682">
    <property type="entry name" value="TerB-like"/>
    <property type="match status" value="1"/>
</dbReference>
<protein>
    <recommendedName>
        <fullName evidence="5">TerB family tellurite resistance protein</fullName>
    </recommendedName>
</protein>
<dbReference type="Proteomes" id="UP000270036">
    <property type="component" value="Chromosome"/>
</dbReference>
<keyword evidence="3" id="KW-1185">Reference proteome</keyword>
<dbReference type="Proteomes" id="UP000028349">
    <property type="component" value="Unassembled WGS sequence"/>
</dbReference>
<dbReference type="AlphaFoldDB" id="A0A448NPF8"/>
<dbReference type="EMBL" id="JPEP01000002">
    <property type="protein sequence ID" value="KEY19417.1"/>
    <property type="molecule type" value="Genomic_DNA"/>
</dbReference>
<proteinExistence type="predicted"/>
<sequence>MNQNQHKSNKSIAGYHLLMILSAVDGEFAPAEGMLIQEYLADEFPFKINLDNELDAIAVLQAEEWKDHFEFHAHCFLDDSTEEERKHFLQFAKSLIKADAEVTEREHMFYMLLKNIWKLN</sequence>
<dbReference type="RefSeq" id="WP_034720513.1">
    <property type="nucleotide sequence ID" value="NZ_FOIX01000003.1"/>
</dbReference>
<name>A0A448NPF8_9FLAO</name>
<evidence type="ECO:0000313" key="1">
    <source>
        <dbReference type="EMBL" id="KEY19417.1"/>
    </source>
</evidence>
<reference evidence="1 3" key="1">
    <citation type="submission" date="2014-07" db="EMBL/GenBank/DDBJ databases">
        <authorList>
            <person name="Pisani N.G."/>
            <person name="Newman J.D."/>
        </authorList>
    </citation>
    <scope>NUCLEOTIDE SEQUENCE [LARGE SCALE GENOMIC DNA]</scope>
    <source>
        <strain evidence="1 3">LMG 24720</strain>
    </source>
</reference>
<evidence type="ECO:0000313" key="2">
    <source>
        <dbReference type="EMBL" id="VEH97518.1"/>
    </source>
</evidence>
<dbReference type="STRING" id="266748.HY04_13550"/>
<dbReference type="InterPro" id="IPR029024">
    <property type="entry name" value="TerB-like"/>
</dbReference>
<gene>
    <name evidence="1" type="ORF">HY04_13550</name>
    <name evidence="2" type="ORF">NCTC13489_00869</name>
</gene>
<dbReference type="KEGG" id="cant:NCTC13489_00869"/>
<dbReference type="EMBL" id="LR134441">
    <property type="protein sequence ID" value="VEH97518.1"/>
    <property type="molecule type" value="Genomic_DNA"/>
</dbReference>
<dbReference type="OrthoDB" id="667012at2"/>
<dbReference type="Gene3D" id="1.10.3680.10">
    <property type="entry name" value="TerB-like"/>
    <property type="match status" value="1"/>
</dbReference>
<organism evidence="2 4">
    <name type="scientific">Kaistella antarctica</name>
    <dbReference type="NCBI Taxonomy" id="266748"/>
    <lineage>
        <taxon>Bacteria</taxon>
        <taxon>Pseudomonadati</taxon>
        <taxon>Bacteroidota</taxon>
        <taxon>Flavobacteriia</taxon>
        <taxon>Flavobacteriales</taxon>
        <taxon>Weeksellaceae</taxon>
        <taxon>Chryseobacterium group</taxon>
        <taxon>Kaistella</taxon>
    </lineage>
</organism>
<evidence type="ECO:0008006" key="5">
    <source>
        <dbReference type="Google" id="ProtNLM"/>
    </source>
</evidence>
<evidence type="ECO:0000313" key="3">
    <source>
        <dbReference type="Proteomes" id="UP000028349"/>
    </source>
</evidence>
<dbReference type="CDD" id="cd07177">
    <property type="entry name" value="terB_like"/>
    <property type="match status" value="1"/>
</dbReference>